<feature type="compositionally biased region" description="Low complexity" evidence="7">
    <location>
        <begin position="988"/>
        <end position="1000"/>
    </location>
</feature>
<feature type="compositionally biased region" description="Low complexity" evidence="7">
    <location>
        <begin position="961"/>
        <end position="972"/>
    </location>
</feature>
<keyword evidence="3 10" id="KW-0808">Transferase</keyword>
<keyword evidence="2 10" id="KW-0328">Glycosyltransferase</keyword>
<protein>
    <submittedName>
        <fullName evidence="10">Glycosyltransferase</fullName>
        <ecNumber evidence="10">2.4.-.-</ecNumber>
    </submittedName>
</protein>
<evidence type="ECO:0000256" key="7">
    <source>
        <dbReference type="SAM" id="MobiDB-lite"/>
    </source>
</evidence>
<feature type="region of interest" description="Disordered" evidence="7">
    <location>
        <begin position="643"/>
        <end position="1054"/>
    </location>
</feature>
<dbReference type="InterPro" id="IPR001173">
    <property type="entry name" value="Glyco_trans_2-like"/>
</dbReference>
<dbReference type="RefSeq" id="WP_301125037.1">
    <property type="nucleotide sequence ID" value="NZ_JAUHPV010000001.1"/>
</dbReference>
<feature type="compositionally biased region" description="Low complexity" evidence="7">
    <location>
        <begin position="800"/>
        <end position="809"/>
    </location>
</feature>
<dbReference type="GO" id="GO:0016757">
    <property type="term" value="F:glycosyltransferase activity"/>
    <property type="evidence" value="ECO:0007669"/>
    <property type="project" value="UniProtKB-KW"/>
</dbReference>
<name>A0ABT8FXA8_9MICO</name>
<dbReference type="EMBL" id="JAUHPV010000001">
    <property type="protein sequence ID" value="MDN4471423.1"/>
    <property type="molecule type" value="Genomic_DNA"/>
</dbReference>
<keyword evidence="4 8" id="KW-0812">Transmembrane</keyword>
<evidence type="ECO:0000256" key="5">
    <source>
        <dbReference type="ARBA" id="ARBA00022989"/>
    </source>
</evidence>
<dbReference type="Proteomes" id="UP001172738">
    <property type="component" value="Unassembled WGS sequence"/>
</dbReference>
<dbReference type="Pfam" id="PF13632">
    <property type="entry name" value="Glyco_trans_2_3"/>
    <property type="match status" value="1"/>
</dbReference>
<dbReference type="PANTHER" id="PTHR43867">
    <property type="entry name" value="CELLULOSE SYNTHASE CATALYTIC SUBUNIT A [UDP-FORMING]"/>
    <property type="match status" value="1"/>
</dbReference>
<dbReference type="CDD" id="cd06421">
    <property type="entry name" value="CESA_CelA_like"/>
    <property type="match status" value="1"/>
</dbReference>
<feature type="compositionally biased region" description="Basic and acidic residues" evidence="7">
    <location>
        <begin position="682"/>
        <end position="706"/>
    </location>
</feature>
<keyword evidence="11" id="KW-1185">Reference proteome</keyword>
<feature type="transmembrane region" description="Helical" evidence="8">
    <location>
        <begin position="57"/>
        <end position="78"/>
    </location>
</feature>
<feature type="compositionally biased region" description="Low complexity" evidence="7">
    <location>
        <begin position="731"/>
        <end position="741"/>
    </location>
</feature>
<evidence type="ECO:0000256" key="4">
    <source>
        <dbReference type="ARBA" id="ARBA00022692"/>
    </source>
</evidence>
<dbReference type="SUPFAM" id="SSF53448">
    <property type="entry name" value="Nucleotide-diphospho-sugar transferases"/>
    <property type="match status" value="1"/>
</dbReference>
<feature type="transmembrane region" description="Helical" evidence="8">
    <location>
        <begin position="466"/>
        <end position="486"/>
    </location>
</feature>
<feature type="compositionally biased region" description="Low complexity" evidence="7">
    <location>
        <begin position="1033"/>
        <end position="1054"/>
    </location>
</feature>
<feature type="transmembrane region" description="Helical" evidence="8">
    <location>
        <begin position="498"/>
        <end position="519"/>
    </location>
</feature>
<comment type="caution">
    <text evidence="10">The sequence shown here is derived from an EMBL/GenBank/DDBJ whole genome shotgun (WGS) entry which is preliminary data.</text>
</comment>
<evidence type="ECO:0000256" key="3">
    <source>
        <dbReference type="ARBA" id="ARBA00022679"/>
    </source>
</evidence>
<dbReference type="InterPro" id="IPR050321">
    <property type="entry name" value="Glycosyltr_2/OpgH_subfam"/>
</dbReference>
<evidence type="ECO:0000256" key="8">
    <source>
        <dbReference type="SAM" id="Phobius"/>
    </source>
</evidence>
<feature type="transmembrane region" description="Helical" evidence="8">
    <location>
        <begin position="358"/>
        <end position="380"/>
    </location>
</feature>
<sequence length="1054" mass="110635">MSRPTPDAPARPDQHHFMGSEQSPVMITLVLIATIGVLAYTGFLLNPANRGDLVPYLMVLGAELVLVMHALMTSWTILAGGQNPRTYAVHHARSVLYAHHHGDPRNWPVMLGGRPITVDILITVYGEPLDVIERTAVAARDMRGQHRTWILDDGRSDDVKELAAQLGVRYVRRLTSHGAKAGNVNHALTLAKGEVFAIFDADFVPKPEFIEQTLPFFIDHKVAFVQTPQSYGNENESVISKGAAYMQTVFYRFVQPGKNRFNAAFCVGTNVMFRREAVLDVGGIYTDSKSEDVWTSLMMHERGWKSIFIPEVLAVGDAPDNVEAFSKQQLRWATGGFEILFTHPLFSRRSKLSLEQRIQYLTTASFYLTGIAPLPLLLVPPLEIFFDLRPVSLSITVGEWALFYAGFYVMQILLAWFALGTYKWQTLTLATVSFPVYTKALFNVLRGKDVGWQATGTLKQSSAFNYMIPQMLFFAFLLIASVVALWRDFGNGFLTLATVWNILNTAILGVFVVSAGMNLKPRASKKAAKSTELPVTPQADDLDNEIAALLELEGEIAPSAMPVGARERIAAKARAARTPAPETALASGQVQYFQPPVQPALDPVTASQAASAAAVRAATMTARSVLAGEASVVAGQRPALMPVPAPDTGAGSGAGVGSDAGAEPDAGVGSDVGAGSEIDAGTVRDHSAERERDTAVDPETPSREDAGDATATATEAAGAENGAADDDTAGDDTATGGATNTDADRPGWQWHQAEAGPAPHAATPSRAPAPHTPIVGSYPGAPSQASPYTAWPGQTPPAQQPYQPAASYPGGPGSVPGDMAGNPGNYGPGGNYGSAPHAATPYGQPAGGTPGQGQATHQQSPAHAYGQAPHQPSPYGGAPYGQAPAPGYPAQPGAYPYPQAGHYGAPQDPRYAPYSPPMPQGYDPYTGQPLPPQQTPASQGYPSTDAYAYPEAVGFGGGWSGAPSQPSAPGAGYPAGVGDPGGPGYPVGTGYPAGPAYPGSNQGYPPAPSGYPETHNYPGYGPNPAVPHPSAPGAPHTGGYPPHPGGAAPAPGQG</sequence>
<evidence type="ECO:0000256" key="6">
    <source>
        <dbReference type="ARBA" id="ARBA00023136"/>
    </source>
</evidence>
<gene>
    <name evidence="10" type="ORF">QQX04_00270</name>
</gene>
<feature type="compositionally biased region" description="Low complexity" evidence="7">
    <location>
        <begin position="708"/>
        <end position="722"/>
    </location>
</feature>
<keyword evidence="5 8" id="KW-1133">Transmembrane helix</keyword>
<comment type="subcellular location">
    <subcellularLocation>
        <location evidence="1">Membrane</location>
        <topology evidence="1">Multi-pass membrane protein</topology>
    </subcellularLocation>
</comment>
<evidence type="ECO:0000313" key="10">
    <source>
        <dbReference type="EMBL" id="MDN4471423.1"/>
    </source>
</evidence>
<organism evidence="10 11">
    <name type="scientific">Demequina zhanjiangensis</name>
    <dbReference type="NCBI Taxonomy" id="3051659"/>
    <lineage>
        <taxon>Bacteria</taxon>
        <taxon>Bacillati</taxon>
        <taxon>Actinomycetota</taxon>
        <taxon>Actinomycetes</taxon>
        <taxon>Micrococcales</taxon>
        <taxon>Demequinaceae</taxon>
        <taxon>Demequina</taxon>
    </lineage>
</organism>
<feature type="transmembrane region" description="Helical" evidence="8">
    <location>
        <begin position="25"/>
        <end position="45"/>
    </location>
</feature>
<feature type="domain" description="Glycosyltransferase 2-like" evidence="9">
    <location>
        <begin position="197"/>
        <end position="404"/>
    </location>
</feature>
<feature type="compositionally biased region" description="Low complexity" evidence="7">
    <location>
        <begin position="874"/>
        <end position="901"/>
    </location>
</feature>
<evidence type="ECO:0000256" key="2">
    <source>
        <dbReference type="ARBA" id="ARBA00022676"/>
    </source>
</evidence>
<proteinExistence type="predicted"/>
<dbReference type="PANTHER" id="PTHR43867:SF2">
    <property type="entry name" value="CELLULOSE SYNTHASE CATALYTIC SUBUNIT A [UDP-FORMING]"/>
    <property type="match status" value="1"/>
</dbReference>
<dbReference type="InterPro" id="IPR029044">
    <property type="entry name" value="Nucleotide-diphossugar_trans"/>
</dbReference>
<dbReference type="Gene3D" id="3.90.550.10">
    <property type="entry name" value="Spore Coat Polysaccharide Biosynthesis Protein SpsA, Chain A"/>
    <property type="match status" value="1"/>
</dbReference>
<dbReference type="EC" id="2.4.-.-" evidence="10"/>
<keyword evidence="6 8" id="KW-0472">Membrane</keyword>
<reference evidence="10" key="1">
    <citation type="submission" date="2023-06" db="EMBL/GenBank/DDBJ databases">
        <title>SYSU T00b26.</title>
        <authorList>
            <person name="Gao L."/>
            <person name="Fang B.-Z."/>
            <person name="Li W.-J."/>
        </authorList>
    </citation>
    <scope>NUCLEOTIDE SEQUENCE</scope>
    <source>
        <strain evidence="10">SYSU T00b26</strain>
    </source>
</reference>
<evidence type="ECO:0000313" key="11">
    <source>
        <dbReference type="Proteomes" id="UP001172738"/>
    </source>
</evidence>
<accession>A0ABT8FXA8</accession>
<evidence type="ECO:0000259" key="9">
    <source>
        <dbReference type="Pfam" id="PF13632"/>
    </source>
</evidence>
<feature type="compositionally biased region" description="Gly residues" evidence="7">
    <location>
        <begin position="973"/>
        <end position="987"/>
    </location>
</feature>
<feature type="transmembrane region" description="Helical" evidence="8">
    <location>
        <begin position="400"/>
        <end position="419"/>
    </location>
</feature>
<evidence type="ECO:0000256" key="1">
    <source>
        <dbReference type="ARBA" id="ARBA00004141"/>
    </source>
</evidence>